<comment type="caution">
    <text evidence="1">The sequence shown here is derived from an EMBL/GenBank/DDBJ whole genome shotgun (WGS) entry which is preliminary data.</text>
</comment>
<organism evidence="1 2">
    <name type="scientific">Candidatus Ruania gallistercoris</name>
    <dbReference type="NCBI Taxonomy" id="2838746"/>
    <lineage>
        <taxon>Bacteria</taxon>
        <taxon>Bacillati</taxon>
        <taxon>Actinomycetota</taxon>
        <taxon>Actinomycetes</taxon>
        <taxon>Micrococcales</taxon>
        <taxon>Ruaniaceae</taxon>
        <taxon>Ruania</taxon>
    </lineage>
</organism>
<name>A0A9D2EFU3_9MICO</name>
<reference evidence="1" key="1">
    <citation type="journal article" date="2021" name="PeerJ">
        <title>Extensive microbial diversity within the chicken gut microbiome revealed by metagenomics and culture.</title>
        <authorList>
            <person name="Gilroy R."/>
            <person name="Ravi A."/>
            <person name="Getino M."/>
            <person name="Pursley I."/>
            <person name="Horton D.L."/>
            <person name="Alikhan N.F."/>
            <person name="Baker D."/>
            <person name="Gharbi K."/>
            <person name="Hall N."/>
            <person name="Watson M."/>
            <person name="Adriaenssens E.M."/>
            <person name="Foster-Nyarko E."/>
            <person name="Jarju S."/>
            <person name="Secka A."/>
            <person name="Antonio M."/>
            <person name="Oren A."/>
            <person name="Chaudhuri R.R."/>
            <person name="La Ragione R."/>
            <person name="Hildebrand F."/>
            <person name="Pallen M.J."/>
        </authorList>
    </citation>
    <scope>NUCLEOTIDE SEQUENCE</scope>
    <source>
        <strain evidence="1">ChiGjej4B4-7305</strain>
    </source>
</reference>
<protein>
    <submittedName>
        <fullName evidence="1">Glycosyltransferase family 2 protein</fullName>
    </submittedName>
</protein>
<dbReference type="AlphaFoldDB" id="A0A9D2EFU3"/>
<sequence length="375" mass="40439">MDIASDNPVGRVPDTRATRRAELRVTASGWQLGRHHGDFSGAAVERLLTRLDTVHAAHWTGAVLPAQAEQFAGFIQRAVARGTHVSGVLDSQVRSSLPPQLAARIAPAPPPGEVGELSWDVAAVQQRRAALVPLLPSPPPISVVLVSRRSDLIAPMVRRIAAQHYPELEIVVGAHGVPLPRGLEQAAGARPLVARELDAGLVFGDALNAAFSCASGTLVNKSDDDDYISEHHIWDLAAAHVYSRATLVGKTTTVVHLEELDTTVRRVFGAREAFTHRVAGSTMTMAAADLRAVGGWPSVPRAVDTELLKSVQRHRGTVYQPHDIGYLYVRGHDPTAHTWAADVGHFLRNVREQWVGLLQHPEFGTTSTADGVHAR</sequence>
<gene>
    <name evidence="1" type="ORF">H9815_12990</name>
</gene>
<evidence type="ECO:0000313" key="2">
    <source>
        <dbReference type="Proteomes" id="UP000824037"/>
    </source>
</evidence>
<dbReference type="Gene3D" id="3.90.550.10">
    <property type="entry name" value="Spore Coat Polysaccharide Biosynthesis Protein SpsA, Chain A"/>
    <property type="match status" value="1"/>
</dbReference>
<dbReference type="Proteomes" id="UP000824037">
    <property type="component" value="Unassembled WGS sequence"/>
</dbReference>
<dbReference type="InterPro" id="IPR029044">
    <property type="entry name" value="Nucleotide-diphossugar_trans"/>
</dbReference>
<dbReference type="SUPFAM" id="SSF53448">
    <property type="entry name" value="Nucleotide-diphospho-sugar transferases"/>
    <property type="match status" value="1"/>
</dbReference>
<reference evidence="1" key="2">
    <citation type="submission" date="2021-04" db="EMBL/GenBank/DDBJ databases">
        <authorList>
            <person name="Gilroy R."/>
        </authorList>
    </citation>
    <scope>NUCLEOTIDE SEQUENCE</scope>
    <source>
        <strain evidence="1">ChiGjej4B4-7305</strain>
    </source>
</reference>
<dbReference type="EMBL" id="DXBY01000222">
    <property type="protein sequence ID" value="HIZ36687.1"/>
    <property type="molecule type" value="Genomic_DNA"/>
</dbReference>
<proteinExistence type="predicted"/>
<evidence type="ECO:0000313" key="1">
    <source>
        <dbReference type="EMBL" id="HIZ36687.1"/>
    </source>
</evidence>
<accession>A0A9D2EFU3</accession>